<dbReference type="AlphaFoldDB" id="A0AAU9DBE8"/>
<evidence type="ECO:0000256" key="3">
    <source>
        <dbReference type="ARBA" id="ARBA00022475"/>
    </source>
</evidence>
<evidence type="ECO:0000256" key="4">
    <source>
        <dbReference type="ARBA" id="ARBA00022692"/>
    </source>
</evidence>
<dbReference type="InterPro" id="IPR003416">
    <property type="entry name" value="MgtC/SapB/SrpB/YhiD_fam"/>
</dbReference>
<name>A0AAU9DBE8_9LACO</name>
<sequence>MNIEWLLRIVLAACCGALIGYERAIKLKSAGIRTHIIVAIGAALTMIVSKYGFVDVIGHSGVDLDPSRIAAQVISGISFIGAGTILIRGSGVNGLTTAAGVWATAAVGLAIGAGLYVVGIVSSAIMVLVQYVVRQDFLLTYLFRKRHFHCQLILKNEKMNSDQVCNGLEEQGFKKTDIRIHKITDKTVNLEVDGILDQNYNIDDVLWKISQDPNVIEIKRED</sequence>
<evidence type="ECO:0000313" key="10">
    <source>
        <dbReference type="Proteomes" id="UP001321804"/>
    </source>
</evidence>
<accession>A0AAU9DBE8</accession>
<keyword evidence="9" id="KW-0489">Methyltransferase</keyword>
<evidence type="ECO:0000256" key="1">
    <source>
        <dbReference type="ARBA" id="ARBA00004651"/>
    </source>
</evidence>
<dbReference type="GO" id="GO:0005886">
    <property type="term" value="C:plasma membrane"/>
    <property type="evidence" value="ECO:0007669"/>
    <property type="project" value="UniProtKB-SubCell"/>
</dbReference>
<evidence type="ECO:0000256" key="2">
    <source>
        <dbReference type="ARBA" id="ARBA00009298"/>
    </source>
</evidence>
<dbReference type="PANTHER" id="PTHR33778">
    <property type="entry name" value="PROTEIN MGTC"/>
    <property type="match status" value="1"/>
</dbReference>
<keyword evidence="10" id="KW-1185">Reference proteome</keyword>
<dbReference type="PANTHER" id="PTHR33778:SF1">
    <property type="entry name" value="MAGNESIUM TRANSPORTER YHID-RELATED"/>
    <property type="match status" value="1"/>
</dbReference>
<feature type="transmembrane region" description="Helical" evidence="7">
    <location>
        <begin position="69"/>
        <end position="87"/>
    </location>
</feature>
<feature type="transmembrane region" description="Helical" evidence="7">
    <location>
        <begin position="6"/>
        <end position="24"/>
    </location>
</feature>
<dbReference type="InterPro" id="IPR049177">
    <property type="entry name" value="MgtC_SapB_SrpB_YhiD_N"/>
</dbReference>
<comment type="subcellular location">
    <subcellularLocation>
        <location evidence="1">Cell membrane</location>
        <topology evidence="1">Multi-pass membrane protein</topology>
    </subcellularLocation>
</comment>
<comment type="similarity">
    <text evidence="2">Belongs to the MgtC/SapB family.</text>
</comment>
<dbReference type="RefSeq" id="WP_317696864.1">
    <property type="nucleotide sequence ID" value="NZ_AP026801.1"/>
</dbReference>
<keyword evidence="3" id="KW-1003">Cell membrane</keyword>
<feature type="transmembrane region" description="Helical" evidence="7">
    <location>
        <begin position="36"/>
        <end position="57"/>
    </location>
</feature>
<evidence type="ECO:0000256" key="6">
    <source>
        <dbReference type="ARBA" id="ARBA00023136"/>
    </source>
</evidence>
<keyword evidence="5 7" id="KW-1133">Transmembrane helix</keyword>
<reference evidence="9 10" key="1">
    <citation type="journal article" date="2023" name="Microbiol. Spectr.">
        <title>Symbiosis of Carpenter Bees with Uncharacterized Lactic Acid Bacteria Showing NAD Auxotrophy.</title>
        <authorList>
            <person name="Kawasaki S."/>
            <person name="Ozawa K."/>
            <person name="Mori T."/>
            <person name="Yamamoto A."/>
            <person name="Ito M."/>
            <person name="Ohkuma M."/>
            <person name="Sakamoto M."/>
            <person name="Matsutani M."/>
        </authorList>
    </citation>
    <scope>NUCLEOTIDE SEQUENCE [LARGE SCALE GENOMIC DNA]</scope>
    <source>
        <strain evidence="9 10">KimC2</strain>
    </source>
</reference>
<dbReference type="EMBL" id="AP026801">
    <property type="protein sequence ID" value="BDR55501.1"/>
    <property type="molecule type" value="Genomic_DNA"/>
</dbReference>
<evidence type="ECO:0000256" key="7">
    <source>
        <dbReference type="SAM" id="Phobius"/>
    </source>
</evidence>
<organism evidence="9 10">
    <name type="scientific">Xylocopilactobacillus apis</name>
    <dbReference type="NCBI Taxonomy" id="2932183"/>
    <lineage>
        <taxon>Bacteria</taxon>
        <taxon>Bacillati</taxon>
        <taxon>Bacillota</taxon>
        <taxon>Bacilli</taxon>
        <taxon>Lactobacillales</taxon>
        <taxon>Lactobacillaceae</taxon>
        <taxon>Xylocopilactobacillus</taxon>
    </lineage>
</organism>
<gene>
    <name evidence="9" type="primary">yqgG</name>
    <name evidence="9" type="ORF">KIMC2_00630</name>
</gene>
<evidence type="ECO:0000259" key="8">
    <source>
        <dbReference type="Pfam" id="PF02308"/>
    </source>
</evidence>
<keyword evidence="9" id="KW-0808">Transferase</keyword>
<feature type="transmembrane region" description="Helical" evidence="7">
    <location>
        <begin position="99"/>
        <end position="118"/>
    </location>
</feature>
<dbReference type="GO" id="GO:0008168">
    <property type="term" value="F:methyltransferase activity"/>
    <property type="evidence" value="ECO:0007669"/>
    <property type="project" value="UniProtKB-KW"/>
</dbReference>
<dbReference type="PRINTS" id="PR01837">
    <property type="entry name" value="MGTCSAPBPROT"/>
</dbReference>
<dbReference type="KEGG" id="xak:KIMC2_00630"/>
<protein>
    <submittedName>
        <fullName evidence="9">Methyltransferase</fullName>
    </submittedName>
</protein>
<dbReference type="Pfam" id="PF02308">
    <property type="entry name" value="MgtC"/>
    <property type="match status" value="1"/>
</dbReference>
<evidence type="ECO:0000256" key="5">
    <source>
        <dbReference type="ARBA" id="ARBA00022989"/>
    </source>
</evidence>
<feature type="domain" description="MgtC/SapB/SrpB/YhiD N-terminal" evidence="8">
    <location>
        <begin position="9"/>
        <end position="134"/>
    </location>
</feature>
<keyword evidence="4 7" id="KW-0812">Transmembrane</keyword>
<dbReference type="GO" id="GO:0032259">
    <property type="term" value="P:methylation"/>
    <property type="evidence" value="ECO:0007669"/>
    <property type="project" value="UniProtKB-KW"/>
</dbReference>
<keyword evidence="6 7" id="KW-0472">Membrane</keyword>
<evidence type="ECO:0000313" key="9">
    <source>
        <dbReference type="EMBL" id="BDR55501.1"/>
    </source>
</evidence>
<dbReference type="Proteomes" id="UP001321804">
    <property type="component" value="Chromosome"/>
</dbReference>
<proteinExistence type="inferred from homology"/>